<proteinExistence type="predicted"/>
<dbReference type="SUPFAM" id="SSF52540">
    <property type="entry name" value="P-loop containing nucleoside triphosphate hydrolases"/>
    <property type="match status" value="1"/>
</dbReference>
<dbReference type="Proteomes" id="UP000562254">
    <property type="component" value="Unassembled WGS sequence"/>
</dbReference>
<keyword evidence="4" id="KW-1278">Translocase</keyword>
<evidence type="ECO:0000313" key="8">
    <source>
        <dbReference type="Proteomes" id="UP000562254"/>
    </source>
</evidence>
<dbReference type="PANTHER" id="PTHR42794">
    <property type="entry name" value="HEMIN IMPORT ATP-BINDING PROTEIN HMUV"/>
    <property type="match status" value="1"/>
</dbReference>
<dbReference type="Pfam" id="PF00005">
    <property type="entry name" value="ABC_tran"/>
    <property type="match status" value="1"/>
</dbReference>
<dbReference type="SMART" id="SM00382">
    <property type="entry name" value="AAA"/>
    <property type="match status" value="1"/>
</dbReference>
<protein>
    <submittedName>
        <fullName evidence="7">Iron complex transport system ATP-binding protein</fullName>
    </submittedName>
</protein>
<keyword evidence="2" id="KW-0547">Nucleotide-binding</keyword>
<evidence type="ECO:0000256" key="5">
    <source>
        <dbReference type="ARBA" id="ARBA00037066"/>
    </source>
</evidence>
<keyword evidence="1" id="KW-0813">Transport</keyword>
<evidence type="ECO:0000256" key="3">
    <source>
        <dbReference type="ARBA" id="ARBA00022840"/>
    </source>
</evidence>
<dbReference type="CDD" id="cd03214">
    <property type="entry name" value="ABC_Iron-Siderophores_B12_Hemin"/>
    <property type="match status" value="1"/>
</dbReference>
<dbReference type="PROSITE" id="PS00211">
    <property type="entry name" value="ABC_TRANSPORTER_1"/>
    <property type="match status" value="1"/>
</dbReference>
<evidence type="ECO:0000256" key="4">
    <source>
        <dbReference type="ARBA" id="ARBA00022967"/>
    </source>
</evidence>
<dbReference type="InterPro" id="IPR027417">
    <property type="entry name" value="P-loop_NTPase"/>
</dbReference>
<dbReference type="InterPro" id="IPR003593">
    <property type="entry name" value="AAA+_ATPase"/>
</dbReference>
<comment type="function">
    <text evidence="5">Part of the ABC transporter complex HmuTUV involved in hemin import. Responsible for energy coupling to the transport system.</text>
</comment>
<evidence type="ECO:0000313" key="7">
    <source>
        <dbReference type="EMBL" id="MBB5688441.1"/>
    </source>
</evidence>
<comment type="caution">
    <text evidence="7">The sequence shown here is derived from an EMBL/GenBank/DDBJ whole genome shotgun (WGS) entry which is preliminary data.</text>
</comment>
<dbReference type="PROSITE" id="PS50893">
    <property type="entry name" value="ABC_TRANSPORTER_2"/>
    <property type="match status" value="1"/>
</dbReference>
<dbReference type="NCBIfam" id="NF010068">
    <property type="entry name" value="PRK13548.1"/>
    <property type="match status" value="1"/>
</dbReference>
<dbReference type="Gene3D" id="3.40.50.300">
    <property type="entry name" value="P-loop containing nucleotide triphosphate hydrolases"/>
    <property type="match status" value="1"/>
</dbReference>
<accession>A0A840XX89</accession>
<gene>
    <name evidence="7" type="ORF">FHS88_000551</name>
</gene>
<dbReference type="InterPro" id="IPR017871">
    <property type="entry name" value="ABC_transporter-like_CS"/>
</dbReference>
<dbReference type="PANTHER" id="PTHR42794:SF1">
    <property type="entry name" value="HEMIN IMPORT ATP-BINDING PROTEIN HMUV"/>
    <property type="match status" value="1"/>
</dbReference>
<evidence type="ECO:0000256" key="2">
    <source>
        <dbReference type="ARBA" id="ARBA00022741"/>
    </source>
</evidence>
<sequence>MIAAEGATFRAGRRALLADVSLALAPGEVVAVVGPNGAGKSTLLRLMAGEAAPAAGRVACEGRALAAWHPLALARRRAVVSQHVALAFPMRAADVAGLGRLPWHGTPEAARDAAAVERALAAAGVAHLAGRAYATLSGGERQRVQIARALAQLDGAPRPAALLLDEPTASLDARHAAALLALVRRLAAGGLAVMVVLHDLNEAAFVADRIAVLAEGRLVACDAPGRVLTAPVLEGVYGIGFRVEQGGILPRYAECC</sequence>
<evidence type="ECO:0000259" key="6">
    <source>
        <dbReference type="PROSITE" id="PS50893"/>
    </source>
</evidence>
<keyword evidence="3 7" id="KW-0067">ATP-binding</keyword>
<dbReference type="EMBL" id="JACIJE010000001">
    <property type="protein sequence ID" value="MBB5688441.1"/>
    <property type="molecule type" value="Genomic_DNA"/>
</dbReference>
<name>A0A840XX89_9PROT</name>
<organism evidence="7 8">
    <name type="scientific">Neoroseomonas alkaliterrae</name>
    <dbReference type="NCBI Taxonomy" id="1452450"/>
    <lineage>
        <taxon>Bacteria</taxon>
        <taxon>Pseudomonadati</taxon>
        <taxon>Pseudomonadota</taxon>
        <taxon>Alphaproteobacteria</taxon>
        <taxon>Acetobacterales</taxon>
        <taxon>Acetobacteraceae</taxon>
        <taxon>Neoroseomonas</taxon>
    </lineage>
</organism>
<dbReference type="GO" id="GO:0016887">
    <property type="term" value="F:ATP hydrolysis activity"/>
    <property type="evidence" value="ECO:0007669"/>
    <property type="project" value="InterPro"/>
</dbReference>
<reference evidence="7 8" key="1">
    <citation type="submission" date="2020-08" db="EMBL/GenBank/DDBJ databases">
        <title>Genomic Encyclopedia of Type Strains, Phase IV (KMG-IV): sequencing the most valuable type-strain genomes for metagenomic binning, comparative biology and taxonomic classification.</title>
        <authorList>
            <person name="Goeker M."/>
        </authorList>
    </citation>
    <scope>NUCLEOTIDE SEQUENCE [LARGE SCALE GENOMIC DNA]</scope>
    <source>
        <strain evidence="7 8">DSM 25895</strain>
    </source>
</reference>
<dbReference type="AlphaFoldDB" id="A0A840XX89"/>
<keyword evidence="8" id="KW-1185">Reference proteome</keyword>
<dbReference type="GO" id="GO:0005524">
    <property type="term" value="F:ATP binding"/>
    <property type="evidence" value="ECO:0007669"/>
    <property type="project" value="UniProtKB-KW"/>
</dbReference>
<dbReference type="InterPro" id="IPR003439">
    <property type="entry name" value="ABC_transporter-like_ATP-bd"/>
</dbReference>
<feature type="domain" description="ABC transporter" evidence="6">
    <location>
        <begin position="2"/>
        <end position="240"/>
    </location>
</feature>
<evidence type="ECO:0000256" key="1">
    <source>
        <dbReference type="ARBA" id="ARBA00022448"/>
    </source>
</evidence>